<feature type="region of interest" description="Disordered" evidence="1">
    <location>
        <begin position="1"/>
        <end position="61"/>
    </location>
</feature>
<feature type="region of interest" description="Disordered" evidence="1">
    <location>
        <begin position="227"/>
        <end position="262"/>
    </location>
</feature>
<feature type="non-terminal residue" evidence="2">
    <location>
        <position position="280"/>
    </location>
</feature>
<evidence type="ECO:0000313" key="2">
    <source>
        <dbReference type="EMBL" id="CAA9449540.1"/>
    </source>
</evidence>
<feature type="compositionally biased region" description="Basic and acidic residues" evidence="1">
    <location>
        <begin position="247"/>
        <end position="258"/>
    </location>
</feature>
<feature type="non-terminal residue" evidence="2">
    <location>
        <position position="1"/>
    </location>
</feature>
<feature type="compositionally biased region" description="Basic and acidic residues" evidence="1">
    <location>
        <begin position="1"/>
        <end position="14"/>
    </location>
</feature>
<sequence length="280" mass="30609">EEPFAEDERADAPDPLHLPRRRGAGDALPVLLDPHRGDAHGVPDLQKPAPPAAGHRVSRQPGDVVAVRPVSAGAPEQHLRLHGDDREHRLPLGARGVRVREVQVQGAQGHVRCRARDADAADGDHDSAPLHHHAAARVGGQLRGTHSPLPRHRLRRLPHAPADDGLPERPAGRRPHRRQRGVGGVLQGRPAEHEGRLRRTRHRHVHEPVGELSLAARGHKHAREVYVSPDAVEPGPPGRGGGVRPDNGGRRDRPDPARPHLLLFPEVHRLGRLRRLPEGV</sequence>
<feature type="compositionally biased region" description="Basic residues" evidence="1">
    <location>
        <begin position="149"/>
        <end position="158"/>
    </location>
</feature>
<gene>
    <name evidence="2" type="ORF">AVDCRST_MAG02-774</name>
</gene>
<proteinExistence type="predicted"/>
<feature type="region of interest" description="Disordered" evidence="1">
    <location>
        <begin position="137"/>
        <end position="200"/>
    </location>
</feature>
<accession>A0A6J4QMW4</accession>
<reference evidence="2" key="1">
    <citation type="submission" date="2020-02" db="EMBL/GenBank/DDBJ databases">
        <authorList>
            <person name="Meier V. D."/>
        </authorList>
    </citation>
    <scope>NUCLEOTIDE SEQUENCE</scope>
    <source>
        <strain evidence="2">AVDCRST_MAG02</strain>
    </source>
</reference>
<evidence type="ECO:0000256" key="1">
    <source>
        <dbReference type="SAM" id="MobiDB-lite"/>
    </source>
</evidence>
<protein>
    <submittedName>
        <fullName evidence="2">ABC transporter, permease protein 2 (Cluster 1, maltose/g3p/polyamine/iron)</fullName>
    </submittedName>
</protein>
<dbReference type="AlphaFoldDB" id="A0A6J4QMW4"/>
<name>A0A6J4QMW4_9ACTN</name>
<dbReference type="EMBL" id="CADCVH010000022">
    <property type="protein sequence ID" value="CAA9449540.1"/>
    <property type="molecule type" value="Genomic_DNA"/>
</dbReference>
<organism evidence="2">
    <name type="scientific">uncultured Rubrobacteraceae bacterium</name>
    <dbReference type="NCBI Taxonomy" id="349277"/>
    <lineage>
        <taxon>Bacteria</taxon>
        <taxon>Bacillati</taxon>
        <taxon>Actinomycetota</taxon>
        <taxon>Rubrobacteria</taxon>
        <taxon>Rubrobacterales</taxon>
        <taxon>Rubrobacteraceae</taxon>
        <taxon>environmental samples</taxon>
    </lineage>
</organism>